<dbReference type="OrthoDB" id="95460at2"/>
<sequence>MKIAEILSADRVSSGPSFTSKKKALEELAQLLAKGASNLSPSDVLTSLSAREKLGSTGLGHGVAIPHGRIAGVENSIGAIMRLKHPLDYDAHDGHPVDLIFGLLVPHGATEAHLKHLAAIAEMFSDEVFCKKARAASDSQALYQLIADYNPA</sequence>
<gene>
    <name evidence="2" type="ORF">SAMN04488038_110199</name>
</gene>
<proteinExistence type="predicted"/>
<dbReference type="PROSITE" id="PS51094">
    <property type="entry name" value="PTS_EIIA_TYPE_2"/>
    <property type="match status" value="1"/>
</dbReference>
<protein>
    <submittedName>
        <fullName evidence="2">PTS IIA-like nitrogen-regulatory protein PtsN</fullName>
    </submittedName>
</protein>
<name>A0A1H9IVS3_9GAMM</name>
<evidence type="ECO:0000259" key="1">
    <source>
        <dbReference type="PROSITE" id="PS51094"/>
    </source>
</evidence>
<dbReference type="EMBL" id="FOFS01000010">
    <property type="protein sequence ID" value="SEQ78684.1"/>
    <property type="molecule type" value="Genomic_DNA"/>
</dbReference>
<dbReference type="CDD" id="cd00211">
    <property type="entry name" value="PTS_IIA_fru"/>
    <property type="match status" value="1"/>
</dbReference>
<dbReference type="Gene3D" id="3.40.930.10">
    <property type="entry name" value="Mannitol-specific EII, Chain A"/>
    <property type="match status" value="1"/>
</dbReference>
<reference evidence="2 3" key="1">
    <citation type="submission" date="2016-10" db="EMBL/GenBank/DDBJ databases">
        <authorList>
            <person name="de Groot N.N."/>
        </authorList>
    </citation>
    <scope>NUCLEOTIDE SEQUENCE [LARGE SCALE GENOMIC DNA]</scope>
    <source>
        <strain evidence="2 3">DSM 25927</strain>
    </source>
</reference>
<dbReference type="SUPFAM" id="SSF55804">
    <property type="entry name" value="Phoshotransferase/anion transport protein"/>
    <property type="match status" value="1"/>
</dbReference>
<dbReference type="AlphaFoldDB" id="A0A1H9IVS3"/>
<dbReference type="Pfam" id="PF00359">
    <property type="entry name" value="PTS_EIIA_2"/>
    <property type="match status" value="1"/>
</dbReference>
<evidence type="ECO:0000313" key="2">
    <source>
        <dbReference type="EMBL" id="SEQ78684.1"/>
    </source>
</evidence>
<dbReference type="Proteomes" id="UP000199233">
    <property type="component" value="Unassembled WGS sequence"/>
</dbReference>
<organism evidence="2 3">
    <name type="scientific">Solimonas aquatica</name>
    <dbReference type="NCBI Taxonomy" id="489703"/>
    <lineage>
        <taxon>Bacteria</taxon>
        <taxon>Pseudomonadati</taxon>
        <taxon>Pseudomonadota</taxon>
        <taxon>Gammaproteobacteria</taxon>
        <taxon>Nevskiales</taxon>
        <taxon>Nevskiaceae</taxon>
        <taxon>Solimonas</taxon>
    </lineage>
</organism>
<dbReference type="PROSITE" id="PS00372">
    <property type="entry name" value="PTS_EIIA_TYPE_2_HIS"/>
    <property type="match status" value="1"/>
</dbReference>
<feature type="domain" description="PTS EIIA type-2" evidence="1">
    <location>
        <begin position="5"/>
        <end position="149"/>
    </location>
</feature>
<dbReference type="RefSeq" id="WP_093287283.1">
    <property type="nucleotide sequence ID" value="NZ_FOFS01000010.1"/>
</dbReference>
<dbReference type="InterPro" id="IPR051541">
    <property type="entry name" value="PTS_SugarTrans_NitroReg"/>
</dbReference>
<dbReference type="STRING" id="489703.SAMN04488038_110199"/>
<evidence type="ECO:0000313" key="3">
    <source>
        <dbReference type="Proteomes" id="UP000199233"/>
    </source>
</evidence>
<dbReference type="InterPro" id="IPR002178">
    <property type="entry name" value="PTS_EIIA_type-2_dom"/>
</dbReference>
<dbReference type="PANTHER" id="PTHR47738">
    <property type="entry name" value="PTS SYSTEM FRUCTOSE-LIKE EIIA COMPONENT-RELATED"/>
    <property type="match status" value="1"/>
</dbReference>
<accession>A0A1H9IVS3</accession>
<keyword evidence="3" id="KW-1185">Reference proteome</keyword>
<dbReference type="PANTHER" id="PTHR47738:SF1">
    <property type="entry name" value="NITROGEN REGULATORY PROTEIN"/>
    <property type="match status" value="1"/>
</dbReference>
<dbReference type="InterPro" id="IPR016152">
    <property type="entry name" value="PTrfase/Anion_transptr"/>
</dbReference>
<dbReference type="GO" id="GO:0030295">
    <property type="term" value="F:protein kinase activator activity"/>
    <property type="evidence" value="ECO:0007669"/>
    <property type="project" value="TreeGrafter"/>
</dbReference>